<sequence>MTPRIYTIIACLFLLGACKATLDVEGLDGLSSVSPEFNFLIKTNQKSTKANEPYSFNLYISQLDFSNKNTIYRFIPDISNTDGYFVVENDTTKIFQKKDWIEVKYSNFENNELKMVFVPTETLTSNTAITVNMSIYCIDTQNKKSIIQNRSFLIAP</sequence>
<dbReference type="AlphaFoldDB" id="A0A316DFT2"/>
<comment type="caution">
    <text evidence="2">The sequence shown here is derived from an EMBL/GenBank/DDBJ whole genome shotgun (WGS) entry which is preliminary data.</text>
</comment>
<evidence type="ECO:0000256" key="1">
    <source>
        <dbReference type="SAM" id="SignalP"/>
    </source>
</evidence>
<dbReference type="RefSeq" id="WP_146199252.1">
    <property type="nucleotide sequence ID" value="NZ_QGGO01000044.1"/>
</dbReference>
<gene>
    <name evidence="2" type="ORF">LV89_04743</name>
</gene>
<keyword evidence="1" id="KW-0732">Signal</keyword>
<dbReference type="Proteomes" id="UP000245489">
    <property type="component" value="Unassembled WGS sequence"/>
</dbReference>
<protein>
    <recommendedName>
        <fullName evidence="4">Lipoprotein</fullName>
    </recommendedName>
</protein>
<name>A0A316DFT2_9BACT</name>
<feature type="chain" id="PRO_5016452042" description="Lipoprotein" evidence="1">
    <location>
        <begin position="23"/>
        <end position="156"/>
    </location>
</feature>
<dbReference type="PROSITE" id="PS51257">
    <property type="entry name" value="PROKAR_LIPOPROTEIN"/>
    <property type="match status" value="1"/>
</dbReference>
<feature type="signal peptide" evidence="1">
    <location>
        <begin position="1"/>
        <end position="22"/>
    </location>
</feature>
<reference evidence="2 3" key="1">
    <citation type="submission" date="2018-05" db="EMBL/GenBank/DDBJ databases">
        <title>Genomic Encyclopedia of Archaeal and Bacterial Type Strains, Phase II (KMG-II): from individual species to whole genera.</title>
        <authorList>
            <person name="Goeker M."/>
        </authorList>
    </citation>
    <scope>NUCLEOTIDE SEQUENCE [LARGE SCALE GENOMIC DNA]</scope>
    <source>
        <strain evidence="2 3">DSM 22214</strain>
    </source>
</reference>
<accession>A0A316DFT2</accession>
<evidence type="ECO:0000313" key="2">
    <source>
        <dbReference type="EMBL" id="PWK16785.1"/>
    </source>
</evidence>
<dbReference type="EMBL" id="QGGO01000044">
    <property type="protein sequence ID" value="PWK16785.1"/>
    <property type="molecule type" value="Genomic_DNA"/>
</dbReference>
<keyword evidence="3" id="KW-1185">Reference proteome</keyword>
<evidence type="ECO:0000313" key="3">
    <source>
        <dbReference type="Proteomes" id="UP000245489"/>
    </source>
</evidence>
<proteinExistence type="predicted"/>
<organism evidence="2 3">
    <name type="scientific">Arcicella aurantiaca</name>
    <dbReference type="NCBI Taxonomy" id="591202"/>
    <lineage>
        <taxon>Bacteria</taxon>
        <taxon>Pseudomonadati</taxon>
        <taxon>Bacteroidota</taxon>
        <taxon>Cytophagia</taxon>
        <taxon>Cytophagales</taxon>
        <taxon>Flectobacillaceae</taxon>
        <taxon>Arcicella</taxon>
    </lineage>
</organism>
<evidence type="ECO:0008006" key="4">
    <source>
        <dbReference type="Google" id="ProtNLM"/>
    </source>
</evidence>